<evidence type="ECO:0000256" key="7">
    <source>
        <dbReference type="ARBA" id="ARBA00022737"/>
    </source>
</evidence>
<dbReference type="SMART" id="SM00255">
    <property type="entry name" value="TIR"/>
    <property type="match status" value="1"/>
</dbReference>
<dbReference type="FunFam" id="3.40.50.10140:FF:000001">
    <property type="entry name" value="Toll-like receptor 2"/>
    <property type="match status" value="1"/>
</dbReference>
<dbReference type="InterPro" id="IPR001611">
    <property type="entry name" value="Leu-rich_rpt"/>
</dbReference>
<keyword evidence="6" id="KW-0732">Signal</keyword>
<keyword evidence="20" id="KW-1185">Reference proteome</keyword>
<evidence type="ECO:0000256" key="13">
    <source>
        <dbReference type="ARBA" id="ARBA00023180"/>
    </source>
</evidence>
<accession>A0A6I8PCP5</accession>
<comment type="subcellular location">
    <subcellularLocation>
        <location evidence="1 17">Membrane</location>
        <topology evidence="1 17">Single-pass type I membrane protein</topology>
    </subcellularLocation>
</comment>
<evidence type="ECO:0000256" key="11">
    <source>
        <dbReference type="ARBA" id="ARBA00023136"/>
    </source>
</evidence>
<evidence type="ECO:0000256" key="4">
    <source>
        <dbReference type="ARBA" id="ARBA00022614"/>
    </source>
</evidence>
<dbReference type="SMART" id="SM00369">
    <property type="entry name" value="LRR_TYP"/>
    <property type="match status" value="6"/>
</dbReference>
<reference evidence="19 20" key="1">
    <citation type="journal article" date="2008" name="Nature">
        <title>Genome analysis of the platypus reveals unique signatures of evolution.</title>
        <authorList>
            <person name="Warren W.C."/>
            <person name="Hillier L.W."/>
            <person name="Marshall Graves J.A."/>
            <person name="Birney E."/>
            <person name="Ponting C.P."/>
            <person name="Grutzner F."/>
            <person name="Belov K."/>
            <person name="Miller W."/>
            <person name="Clarke L."/>
            <person name="Chinwalla A.T."/>
            <person name="Yang S.P."/>
            <person name="Heger A."/>
            <person name="Locke D.P."/>
            <person name="Miethke P."/>
            <person name="Waters P.D."/>
            <person name="Veyrunes F."/>
            <person name="Fulton L."/>
            <person name="Fulton B."/>
            <person name="Graves T."/>
            <person name="Wallis J."/>
            <person name="Puente X.S."/>
            <person name="Lopez-Otin C."/>
            <person name="Ordonez G.R."/>
            <person name="Eichler E.E."/>
            <person name="Chen L."/>
            <person name="Cheng Z."/>
            <person name="Deakin J.E."/>
            <person name="Alsop A."/>
            <person name="Thompson K."/>
            <person name="Kirby P."/>
            <person name="Papenfuss A.T."/>
            <person name="Wakefield M.J."/>
            <person name="Olender T."/>
            <person name="Lancet D."/>
            <person name="Huttley G.A."/>
            <person name="Smit A.F."/>
            <person name="Pask A."/>
            <person name="Temple-Smith P."/>
            <person name="Batzer M.A."/>
            <person name="Walker J.A."/>
            <person name="Konkel M.K."/>
            <person name="Harris R.S."/>
            <person name="Whittington C.M."/>
            <person name="Wong E.S."/>
            <person name="Gemmell N.J."/>
            <person name="Buschiazzo E."/>
            <person name="Vargas Jentzsch I.M."/>
            <person name="Merkel A."/>
            <person name="Schmitz J."/>
            <person name="Zemann A."/>
            <person name="Churakov G."/>
            <person name="Kriegs J.O."/>
            <person name="Brosius J."/>
            <person name="Murchison E.P."/>
            <person name="Sachidanandam R."/>
            <person name="Smith C."/>
            <person name="Hannon G.J."/>
            <person name="Tsend-Ayush E."/>
            <person name="McMillan D."/>
            <person name="Attenborough R."/>
            <person name="Rens W."/>
            <person name="Ferguson-Smith M."/>
            <person name="Lefevre C.M."/>
            <person name="Sharp J.A."/>
            <person name="Nicholas K.R."/>
            <person name="Ray D.A."/>
            <person name="Kube M."/>
            <person name="Reinhardt R."/>
            <person name="Pringle T.H."/>
            <person name="Taylor J."/>
            <person name="Jones R.C."/>
            <person name="Nixon B."/>
            <person name="Dacheux J.L."/>
            <person name="Niwa H."/>
            <person name="Sekita Y."/>
            <person name="Huang X."/>
            <person name="Stark A."/>
            <person name="Kheradpour P."/>
            <person name="Kellis M."/>
            <person name="Flicek P."/>
            <person name="Chen Y."/>
            <person name="Webber C."/>
            <person name="Hardison R."/>
            <person name="Nelson J."/>
            <person name="Hallsworth-Pepin K."/>
            <person name="Delehaunty K."/>
            <person name="Markovic C."/>
            <person name="Minx P."/>
            <person name="Feng Y."/>
            <person name="Kremitzki C."/>
            <person name="Mitreva M."/>
            <person name="Glasscock J."/>
            <person name="Wylie T."/>
            <person name="Wohldmann P."/>
            <person name="Thiru P."/>
            <person name="Nhan M.N."/>
            <person name="Pohl C.S."/>
            <person name="Smith S.M."/>
            <person name="Hou S."/>
            <person name="Nefedov M."/>
            <person name="de Jong P.J."/>
            <person name="Renfree M.B."/>
            <person name="Mardis E.R."/>
            <person name="Wilson R.K."/>
        </authorList>
    </citation>
    <scope>NUCLEOTIDE SEQUENCE [LARGE SCALE GENOMIC DNA]</scope>
    <source>
        <strain evidence="19 20">Glennie</strain>
    </source>
</reference>
<feature type="domain" description="TIR" evidence="18">
    <location>
        <begin position="601"/>
        <end position="742"/>
    </location>
</feature>
<name>A0A6I8PCP5_ORNAN</name>
<dbReference type="Pfam" id="PF13855">
    <property type="entry name" value="LRR_8"/>
    <property type="match status" value="1"/>
</dbReference>
<dbReference type="Proteomes" id="UP000002279">
    <property type="component" value="Chromosome 18"/>
</dbReference>
<keyword evidence="16" id="KW-1015">Disulfide bond</keyword>
<dbReference type="GO" id="GO:0071221">
    <property type="term" value="P:cellular response to bacterial lipopeptide"/>
    <property type="evidence" value="ECO:0000318"/>
    <property type="project" value="GO_Central"/>
</dbReference>
<organism evidence="19 20">
    <name type="scientific">Ornithorhynchus anatinus</name>
    <name type="common">Duckbill platypus</name>
    <dbReference type="NCBI Taxonomy" id="9258"/>
    <lineage>
        <taxon>Eukaryota</taxon>
        <taxon>Metazoa</taxon>
        <taxon>Chordata</taxon>
        <taxon>Craniata</taxon>
        <taxon>Vertebrata</taxon>
        <taxon>Euteleostomi</taxon>
        <taxon>Mammalia</taxon>
        <taxon>Monotremata</taxon>
        <taxon>Ornithorhynchidae</taxon>
        <taxon>Ornithorhynchus</taxon>
    </lineage>
</organism>
<dbReference type="Gene3D" id="3.80.10.10">
    <property type="entry name" value="Ribonuclease Inhibitor"/>
    <property type="match status" value="1"/>
</dbReference>
<keyword evidence="11" id="KW-0472">Membrane</keyword>
<dbReference type="FunFam" id="3.80.10.10:FF:000046">
    <property type="entry name" value="Toll-like receptor 2"/>
    <property type="match status" value="1"/>
</dbReference>
<dbReference type="GO" id="GO:0038023">
    <property type="term" value="F:signaling receptor activity"/>
    <property type="evidence" value="ECO:0000318"/>
    <property type="project" value="GO_Central"/>
</dbReference>
<dbReference type="FunCoup" id="A0A6I8PCP5">
    <property type="interactions" value="63"/>
</dbReference>
<dbReference type="SUPFAM" id="SSF52200">
    <property type="entry name" value="Toll/Interleukin receptor TIR domain"/>
    <property type="match status" value="1"/>
</dbReference>
<sequence length="767" mass="86917">MHGLPRLEILEETGQPAAKNELIANCSNGHLISVPTDVSSGTTTLDLSHNNISQLQPLDLRSLVKLRVLLLSHNTIHHLDANVFRFNEALEHLDLSYNLLGEISCHPLRSLRHLDLSFNNFLTVPVCPEFGSLPHLEFLGLSGEQIRKSDFQKIAHLLLNAVFLNLNTPIRYEEGSLPVLNPAKLHIVLPGDTDSLLILKDGMKTSKIFELSNLCLLPSCNTQPNPLLETLRDSKTTQLSLSRVYTAWKEFLQILQFVWHSSVQQLHIRNLTFIDYPNSHSAHFNYLGTAMRALTVEQVHIQTFTFPQDLAYQLFTKMDIDNLTLSDAQMPHMVFPQGVRRFRYVNFSNNALSDAFFITDARFPALETLILQRNVLMTLSVASSFNHLHHRDDTPCFWPETLVAMNLSSNKLADSVFGCLPKSIQVLDLQNNEIRSVPRQMADLKGLLELNIASNFLTDLPGCGRFNHLAVLNIEMNSILVPSLDFFQSCSALKSVKAGNNPFRCSCESKGLMVGWAEAYRCQYPVSLKGTLLRDIHLPELACNIPLLVGSVLVTLSVMAAAGVALCRYLDVPWYLRMTWQWAQTRRRARRVPPTELERMAQFHVFVSYSERDATWVKAELIPNLESAAINICLHERNFVPGKSVVENIISCIEKSRKSIFVLSPHFVQSEWCHYELCFAHHRLFQEGSDSLILIVLAPIPRHSIPARYHKLKSLMARKTYLEWPRERSKQGLFWANLRAAVKVPISKSEMDGLSGQRHGQTVSHMM</sequence>
<dbReference type="Gene3D" id="3.40.50.10140">
    <property type="entry name" value="Toll/interleukin-1 receptor homology (TIR) domain"/>
    <property type="match status" value="1"/>
</dbReference>
<dbReference type="SUPFAM" id="SSF52058">
    <property type="entry name" value="L domain-like"/>
    <property type="match status" value="1"/>
</dbReference>
<dbReference type="Bgee" id="ENSOANG00000047464">
    <property type="expression patterns" value="Expressed in liver and 4 other cell types or tissues"/>
</dbReference>
<evidence type="ECO:0000256" key="10">
    <source>
        <dbReference type="ARBA" id="ARBA00023027"/>
    </source>
</evidence>
<gene>
    <name evidence="19" type="primary">TLR10</name>
</gene>
<comment type="similarity">
    <text evidence="2 15 17">Belongs to the Toll-like receptor family.</text>
</comment>
<dbReference type="Ensembl" id="ENSOANT00000069280.1">
    <property type="protein sequence ID" value="ENSOANP00000049978.1"/>
    <property type="gene ID" value="ENSOANG00000047464.1"/>
</dbReference>
<dbReference type="GO" id="GO:0004888">
    <property type="term" value="F:transmembrane signaling receptor activity"/>
    <property type="evidence" value="ECO:0007669"/>
    <property type="project" value="InterPro"/>
</dbReference>
<dbReference type="GO" id="GO:0006954">
    <property type="term" value="P:inflammatory response"/>
    <property type="evidence" value="ECO:0000318"/>
    <property type="project" value="GO_Central"/>
</dbReference>
<keyword evidence="5" id="KW-0812">Transmembrane</keyword>
<dbReference type="SMART" id="SM00082">
    <property type="entry name" value="LRRCT"/>
    <property type="match status" value="1"/>
</dbReference>
<evidence type="ECO:0000313" key="20">
    <source>
        <dbReference type="Proteomes" id="UP000002279"/>
    </source>
</evidence>
<dbReference type="GO" id="GO:0002224">
    <property type="term" value="P:toll-like receptor signaling pathway"/>
    <property type="evidence" value="ECO:0000318"/>
    <property type="project" value="GO_Central"/>
</dbReference>
<dbReference type="PANTHER" id="PTHR24365:SF23">
    <property type="entry name" value="TOLL-LIKE RECEPTOR 10"/>
    <property type="match status" value="1"/>
</dbReference>
<dbReference type="InterPro" id="IPR000483">
    <property type="entry name" value="Cys-rich_flank_reg_C"/>
</dbReference>
<keyword evidence="4" id="KW-0433">Leucine-rich repeat</keyword>
<keyword evidence="9" id="KW-1133">Transmembrane helix</keyword>
<dbReference type="InterPro" id="IPR000157">
    <property type="entry name" value="TIR_dom"/>
</dbReference>
<keyword evidence="10" id="KW-0520">NAD</keyword>
<dbReference type="InParanoid" id="A0A6I8PCP5"/>
<dbReference type="PROSITE" id="PS50104">
    <property type="entry name" value="TIR"/>
    <property type="match status" value="1"/>
</dbReference>
<dbReference type="GO" id="GO:0005886">
    <property type="term" value="C:plasma membrane"/>
    <property type="evidence" value="ECO:0000318"/>
    <property type="project" value="GO_Central"/>
</dbReference>
<dbReference type="InterPro" id="IPR032675">
    <property type="entry name" value="LRR_dom_sf"/>
</dbReference>
<evidence type="ECO:0000313" key="19">
    <source>
        <dbReference type="Ensembl" id="ENSOANP00000049978.1"/>
    </source>
</evidence>
<dbReference type="Pfam" id="PF01582">
    <property type="entry name" value="TIR"/>
    <property type="match status" value="1"/>
</dbReference>
<evidence type="ECO:0000256" key="17">
    <source>
        <dbReference type="RuleBase" id="RU363040"/>
    </source>
</evidence>
<keyword evidence="13" id="KW-0325">Glycoprotein</keyword>
<keyword evidence="8 15" id="KW-0391">Immunity</keyword>
<evidence type="ECO:0000256" key="1">
    <source>
        <dbReference type="ARBA" id="ARBA00004479"/>
    </source>
</evidence>
<dbReference type="GeneTree" id="ENSGT00940000162201"/>
<keyword evidence="14 15" id="KW-0395">Inflammatory response</keyword>
<feature type="disulfide bond" evidence="16">
    <location>
        <begin position="396"/>
        <end position="419"/>
    </location>
</feature>
<keyword evidence="3 15" id="KW-0399">Innate immunity</keyword>
<dbReference type="PROSITE" id="PS51450">
    <property type="entry name" value="LRR"/>
    <property type="match status" value="1"/>
</dbReference>
<proteinExistence type="inferred from homology"/>
<evidence type="ECO:0000256" key="2">
    <source>
        <dbReference type="ARBA" id="ARBA00009634"/>
    </source>
</evidence>
<dbReference type="GO" id="GO:0071723">
    <property type="term" value="F:lipopeptide binding"/>
    <property type="evidence" value="ECO:0000318"/>
    <property type="project" value="GO_Central"/>
</dbReference>
<dbReference type="AlphaFoldDB" id="A0A6I8PCP5"/>
<dbReference type="PIRSF" id="PIRSF037595">
    <property type="entry name" value="Toll-like_receptor"/>
    <property type="match status" value="1"/>
</dbReference>
<dbReference type="GO" id="GO:0045087">
    <property type="term" value="P:innate immune response"/>
    <property type="evidence" value="ECO:0007669"/>
    <property type="project" value="UniProtKB-UniRule"/>
</dbReference>
<evidence type="ECO:0000259" key="18">
    <source>
        <dbReference type="PROSITE" id="PS50104"/>
    </source>
</evidence>
<dbReference type="PANTHER" id="PTHR24365">
    <property type="entry name" value="TOLL-LIKE RECEPTOR"/>
    <property type="match status" value="1"/>
</dbReference>
<reference evidence="19" key="3">
    <citation type="submission" date="2025-09" db="UniProtKB">
        <authorList>
            <consortium name="Ensembl"/>
        </authorList>
    </citation>
    <scope>IDENTIFICATION</scope>
    <source>
        <strain evidence="19">Glennie</strain>
    </source>
</reference>
<evidence type="ECO:0000256" key="9">
    <source>
        <dbReference type="ARBA" id="ARBA00022989"/>
    </source>
</evidence>
<protein>
    <recommendedName>
        <fullName evidence="17">Toll-like receptor</fullName>
    </recommendedName>
</protein>
<dbReference type="InterPro" id="IPR017241">
    <property type="entry name" value="Toll-like_receptor"/>
</dbReference>
<evidence type="ECO:0000256" key="15">
    <source>
        <dbReference type="PIRNR" id="PIRNR037595"/>
    </source>
</evidence>
<keyword evidence="12 15" id="KW-0675">Receptor</keyword>
<dbReference type="Pfam" id="PF01463">
    <property type="entry name" value="LRRCT"/>
    <property type="match status" value="1"/>
</dbReference>
<dbReference type="Pfam" id="PF00560">
    <property type="entry name" value="LRR_1"/>
    <property type="match status" value="1"/>
</dbReference>
<evidence type="ECO:0000256" key="5">
    <source>
        <dbReference type="ARBA" id="ARBA00022692"/>
    </source>
</evidence>
<dbReference type="PRINTS" id="PR01537">
    <property type="entry name" value="INTRLKN1R1F"/>
</dbReference>
<keyword evidence="7" id="KW-0677">Repeat</keyword>
<evidence type="ECO:0000256" key="12">
    <source>
        <dbReference type="ARBA" id="ARBA00023170"/>
    </source>
</evidence>
<dbReference type="InterPro" id="IPR003591">
    <property type="entry name" value="Leu-rich_rpt_typical-subtyp"/>
</dbReference>
<evidence type="ECO:0000256" key="6">
    <source>
        <dbReference type="ARBA" id="ARBA00022729"/>
    </source>
</evidence>
<reference evidence="19" key="2">
    <citation type="submission" date="2025-08" db="UniProtKB">
        <authorList>
            <consortium name="Ensembl"/>
        </authorList>
    </citation>
    <scope>IDENTIFICATION</scope>
    <source>
        <strain evidence="19">Glennie</strain>
    </source>
</reference>
<evidence type="ECO:0000256" key="8">
    <source>
        <dbReference type="ARBA" id="ARBA00022859"/>
    </source>
</evidence>
<dbReference type="OMA" id="ICLYERY"/>
<dbReference type="GO" id="GO:0035663">
    <property type="term" value="F:Toll-like receptor 2 binding"/>
    <property type="evidence" value="ECO:0000318"/>
    <property type="project" value="GO_Central"/>
</dbReference>
<evidence type="ECO:0000256" key="14">
    <source>
        <dbReference type="ARBA" id="ARBA00023198"/>
    </source>
</evidence>
<evidence type="ECO:0000256" key="16">
    <source>
        <dbReference type="PIRSR" id="PIRSR037595-2"/>
    </source>
</evidence>
<dbReference type="InterPro" id="IPR035897">
    <property type="entry name" value="Toll_tir_struct_dom_sf"/>
</dbReference>
<evidence type="ECO:0000256" key="3">
    <source>
        <dbReference type="ARBA" id="ARBA00022588"/>
    </source>
</evidence>